<comment type="caution">
    <text evidence="2">The sequence shown here is derived from an EMBL/GenBank/DDBJ whole genome shotgun (WGS) entry which is preliminary data.</text>
</comment>
<dbReference type="AlphaFoldDB" id="A0A6G1DA59"/>
<keyword evidence="3" id="KW-1185">Reference proteome</keyword>
<keyword evidence="1" id="KW-0812">Transmembrane</keyword>
<evidence type="ECO:0000313" key="2">
    <source>
        <dbReference type="EMBL" id="KAF0909172.1"/>
    </source>
</evidence>
<sequence>MVQEPMVHMDHIDAEIDGVERREGDLANRCDITLTIFVEVSKESIHLFLFTLLLVCLISLAMLFGQFIKARLDDVVGADISGLWDLAARHD</sequence>
<evidence type="ECO:0000256" key="1">
    <source>
        <dbReference type="SAM" id="Phobius"/>
    </source>
</evidence>
<proteinExistence type="predicted"/>
<dbReference type="Proteomes" id="UP000479710">
    <property type="component" value="Unassembled WGS sequence"/>
</dbReference>
<organism evidence="2 3">
    <name type="scientific">Oryza meyeriana var. granulata</name>
    <dbReference type="NCBI Taxonomy" id="110450"/>
    <lineage>
        <taxon>Eukaryota</taxon>
        <taxon>Viridiplantae</taxon>
        <taxon>Streptophyta</taxon>
        <taxon>Embryophyta</taxon>
        <taxon>Tracheophyta</taxon>
        <taxon>Spermatophyta</taxon>
        <taxon>Magnoliopsida</taxon>
        <taxon>Liliopsida</taxon>
        <taxon>Poales</taxon>
        <taxon>Poaceae</taxon>
        <taxon>BOP clade</taxon>
        <taxon>Oryzoideae</taxon>
        <taxon>Oryzeae</taxon>
        <taxon>Oryzinae</taxon>
        <taxon>Oryza</taxon>
        <taxon>Oryza meyeriana</taxon>
    </lineage>
</organism>
<protein>
    <submittedName>
        <fullName evidence="2">Uncharacterized protein</fullName>
    </submittedName>
</protein>
<dbReference type="EMBL" id="SPHZ02000007">
    <property type="protein sequence ID" value="KAF0909172.1"/>
    <property type="molecule type" value="Genomic_DNA"/>
</dbReference>
<reference evidence="2 3" key="1">
    <citation type="submission" date="2019-11" db="EMBL/GenBank/DDBJ databases">
        <title>Whole genome sequence of Oryza granulata.</title>
        <authorList>
            <person name="Li W."/>
        </authorList>
    </citation>
    <scope>NUCLEOTIDE SEQUENCE [LARGE SCALE GENOMIC DNA]</scope>
    <source>
        <strain evidence="3">cv. Menghai</strain>
        <tissue evidence="2">Leaf</tissue>
    </source>
</reference>
<gene>
    <name evidence="2" type="ORF">E2562_032221</name>
</gene>
<accession>A0A6G1DA59</accession>
<keyword evidence="1" id="KW-0472">Membrane</keyword>
<evidence type="ECO:0000313" key="3">
    <source>
        <dbReference type="Proteomes" id="UP000479710"/>
    </source>
</evidence>
<feature type="transmembrane region" description="Helical" evidence="1">
    <location>
        <begin position="45"/>
        <end position="64"/>
    </location>
</feature>
<keyword evidence="1" id="KW-1133">Transmembrane helix</keyword>
<name>A0A6G1DA59_9ORYZ</name>